<dbReference type="EMBL" id="MT144731">
    <property type="protein sequence ID" value="QJH98410.1"/>
    <property type="molecule type" value="Genomic_DNA"/>
</dbReference>
<gene>
    <name evidence="2" type="ORF">TM448B01302_0014</name>
</gene>
<sequence>MEMGLLTMEEMGQMGLLVKLIFYMANFYYNKTTKELKMYGENEIKYDTKKLAMITIDKKDVDWDKMNFDYEIKVVNGKLVYGKKPNKILDKKKELETKLDQSSNLDEVKIIIKDLINL</sequence>
<protein>
    <submittedName>
        <fullName evidence="2">Uncharacterized protein</fullName>
    </submittedName>
</protein>
<keyword evidence="1" id="KW-0812">Transmembrane</keyword>
<organism evidence="2">
    <name type="scientific">viral metagenome</name>
    <dbReference type="NCBI Taxonomy" id="1070528"/>
    <lineage>
        <taxon>unclassified sequences</taxon>
        <taxon>metagenomes</taxon>
        <taxon>organismal metagenomes</taxon>
    </lineage>
</organism>
<keyword evidence="1" id="KW-0472">Membrane</keyword>
<evidence type="ECO:0000256" key="1">
    <source>
        <dbReference type="SAM" id="Phobius"/>
    </source>
</evidence>
<accession>A0A6M3XKD2</accession>
<feature type="transmembrane region" description="Helical" evidence="1">
    <location>
        <begin position="12"/>
        <end position="29"/>
    </location>
</feature>
<dbReference type="AlphaFoldDB" id="A0A6M3XKD2"/>
<reference evidence="2" key="1">
    <citation type="submission" date="2020-03" db="EMBL/GenBank/DDBJ databases">
        <title>The deep terrestrial virosphere.</title>
        <authorList>
            <person name="Holmfeldt K."/>
            <person name="Nilsson E."/>
            <person name="Simone D."/>
            <person name="Lopez-Fernandez M."/>
            <person name="Wu X."/>
            <person name="de Brujin I."/>
            <person name="Lundin D."/>
            <person name="Andersson A."/>
            <person name="Bertilsson S."/>
            <person name="Dopson M."/>
        </authorList>
    </citation>
    <scope>NUCLEOTIDE SEQUENCE</scope>
    <source>
        <strain evidence="2">TM448B01302</strain>
    </source>
</reference>
<proteinExistence type="predicted"/>
<evidence type="ECO:0000313" key="2">
    <source>
        <dbReference type="EMBL" id="QJH98410.1"/>
    </source>
</evidence>
<name>A0A6M3XKD2_9ZZZZ</name>
<keyword evidence="1" id="KW-1133">Transmembrane helix</keyword>